<feature type="chain" id="PRO_5021935091" description="Carboxypeptidase regulatory-like domain-containing protein" evidence="1">
    <location>
        <begin position="22"/>
        <end position="241"/>
    </location>
</feature>
<gene>
    <name evidence="2" type="ORF">JETT_0102</name>
</gene>
<name>A0A533QLI9_9BACT</name>
<protein>
    <recommendedName>
        <fullName evidence="4">Carboxypeptidase regulatory-like domain-containing protein</fullName>
    </recommendedName>
</protein>
<dbReference type="AlphaFoldDB" id="A0A533QLI9"/>
<dbReference type="Gene3D" id="2.60.40.1120">
    <property type="entry name" value="Carboxypeptidase-like, regulatory domain"/>
    <property type="match status" value="1"/>
</dbReference>
<evidence type="ECO:0008006" key="4">
    <source>
        <dbReference type="Google" id="ProtNLM"/>
    </source>
</evidence>
<comment type="caution">
    <text evidence="2">The sequence shown here is derived from an EMBL/GenBank/DDBJ whole genome shotgun (WGS) entry which is preliminary data.</text>
</comment>
<proteinExistence type="predicted"/>
<organism evidence="2 3">
    <name type="scientific">Candidatus Jettenia ecosi</name>
    <dbReference type="NCBI Taxonomy" id="2494326"/>
    <lineage>
        <taxon>Bacteria</taxon>
        <taxon>Pseudomonadati</taxon>
        <taxon>Planctomycetota</taxon>
        <taxon>Candidatus Brocadiia</taxon>
        <taxon>Candidatus Brocadiales</taxon>
        <taxon>Candidatus Brocadiaceae</taxon>
        <taxon>Candidatus Jettenia</taxon>
    </lineage>
</organism>
<dbReference type="InterPro" id="IPR008969">
    <property type="entry name" value="CarboxyPept-like_regulatory"/>
</dbReference>
<evidence type="ECO:0000313" key="3">
    <source>
        <dbReference type="Proteomes" id="UP000319783"/>
    </source>
</evidence>
<feature type="signal peptide" evidence="1">
    <location>
        <begin position="1"/>
        <end position="21"/>
    </location>
</feature>
<dbReference type="SUPFAM" id="SSF49464">
    <property type="entry name" value="Carboxypeptidase regulatory domain-like"/>
    <property type="match status" value="1"/>
</dbReference>
<accession>A0A533QLI9</accession>
<keyword evidence="1" id="KW-0732">Signal</keyword>
<evidence type="ECO:0000313" key="2">
    <source>
        <dbReference type="EMBL" id="TLD43671.1"/>
    </source>
</evidence>
<dbReference type="Pfam" id="PF13620">
    <property type="entry name" value="CarboxypepD_reg"/>
    <property type="match status" value="1"/>
</dbReference>
<reference evidence="2 3" key="1">
    <citation type="submission" date="2019-04" db="EMBL/GenBank/DDBJ databases">
        <title>Genome of a novel bacterium Candidatus Jettenia ecosi reconstructed from metagenome of an anammox bioreactor.</title>
        <authorList>
            <person name="Mardanov A.V."/>
            <person name="Beletsky A.V."/>
            <person name="Ravin N.V."/>
            <person name="Botchkova E.A."/>
            <person name="Litti Y.V."/>
            <person name="Nozhevnikova A.N."/>
        </authorList>
    </citation>
    <scope>NUCLEOTIDE SEQUENCE [LARGE SCALE GENOMIC DNA]</scope>
    <source>
        <strain evidence="2">J2</strain>
    </source>
</reference>
<dbReference type="Proteomes" id="UP000319783">
    <property type="component" value="Unassembled WGS sequence"/>
</dbReference>
<dbReference type="EMBL" id="SULG01000001">
    <property type="protein sequence ID" value="TLD43671.1"/>
    <property type="molecule type" value="Genomic_DNA"/>
</dbReference>
<evidence type="ECO:0000256" key="1">
    <source>
        <dbReference type="SAM" id="SignalP"/>
    </source>
</evidence>
<sequence>MLKKISLLILALFIVSKASHAFESGTLRGRIVDGFGKPLSFADVTSVSNGSKLRASSDSTGNFSISYHPGNIKLTFDKGGYIPLYIPLSLDETTDLSIGDITLWKIPPKGGLFVVGDNAYGEINNAEYYSESTSKEKRFYAKGSPTKIKGRELKLIDFQTDNPLVIGKTLYRVDSNNSLGSIVFYPTQSYVLNKEKDAYTKIADNVGMRKLELPPGRYFYCVGEITIRSKVGPGFFFEVSS</sequence>